<dbReference type="RefSeq" id="WP_062445230.1">
    <property type="nucleotide sequence ID" value="NZ_BMCJ01000001.1"/>
</dbReference>
<dbReference type="EMBL" id="BMCJ01000001">
    <property type="protein sequence ID" value="GGC78309.1"/>
    <property type="molecule type" value="Genomic_DNA"/>
</dbReference>
<feature type="transmembrane region" description="Helical" evidence="1">
    <location>
        <begin position="101"/>
        <end position="124"/>
    </location>
</feature>
<keyword evidence="1" id="KW-0812">Transmembrane</keyword>
<reference evidence="3" key="1">
    <citation type="journal article" date="2019" name="Int. J. Syst. Evol. Microbiol.">
        <title>The Global Catalogue of Microorganisms (GCM) 10K type strain sequencing project: providing services to taxonomists for standard genome sequencing and annotation.</title>
        <authorList>
            <consortium name="The Broad Institute Genomics Platform"/>
            <consortium name="The Broad Institute Genome Sequencing Center for Infectious Disease"/>
            <person name="Wu L."/>
            <person name="Ma J."/>
        </authorList>
    </citation>
    <scope>NUCLEOTIDE SEQUENCE [LARGE SCALE GENOMIC DNA]</scope>
    <source>
        <strain evidence="3">CCM 7282</strain>
    </source>
</reference>
<evidence type="ECO:0000256" key="1">
    <source>
        <dbReference type="SAM" id="Phobius"/>
    </source>
</evidence>
<evidence type="ECO:0000313" key="2">
    <source>
        <dbReference type="EMBL" id="GGC78309.1"/>
    </source>
</evidence>
<evidence type="ECO:0000313" key="3">
    <source>
        <dbReference type="Proteomes" id="UP000619534"/>
    </source>
</evidence>
<sequence length="128" mass="14602">MNRKRVSYAVLLLIAGLLVTFSLELPVLGYKKLDYNKDTETTQITEYYWYGGMKKQEPFEGNPDEELAIFQKQSRLQNIQISTIMFVLMAIAGKWAREKRFVVIGSLALAVILLFADIALVIHFRGGL</sequence>
<keyword evidence="1" id="KW-0472">Membrane</keyword>
<organism evidence="2 3">
    <name type="scientific">Thalassobacillus devorans</name>
    <dbReference type="NCBI Taxonomy" id="279813"/>
    <lineage>
        <taxon>Bacteria</taxon>
        <taxon>Bacillati</taxon>
        <taxon>Bacillota</taxon>
        <taxon>Bacilli</taxon>
        <taxon>Bacillales</taxon>
        <taxon>Bacillaceae</taxon>
        <taxon>Thalassobacillus</taxon>
    </lineage>
</organism>
<accession>A0ABQ1NRI9</accession>
<comment type="caution">
    <text evidence="2">The sequence shown here is derived from an EMBL/GenBank/DDBJ whole genome shotgun (WGS) entry which is preliminary data.</text>
</comment>
<keyword evidence="1" id="KW-1133">Transmembrane helix</keyword>
<dbReference type="Proteomes" id="UP000619534">
    <property type="component" value="Unassembled WGS sequence"/>
</dbReference>
<protein>
    <recommendedName>
        <fullName evidence="4">DUF4306 domain-containing protein</fullName>
    </recommendedName>
</protein>
<evidence type="ECO:0008006" key="4">
    <source>
        <dbReference type="Google" id="ProtNLM"/>
    </source>
</evidence>
<name>A0ABQ1NRI9_9BACI</name>
<gene>
    <name evidence="2" type="ORF">GCM10007216_06050</name>
</gene>
<keyword evidence="3" id="KW-1185">Reference proteome</keyword>
<proteinExistence type="predicted"/>
<feature type="transmembrane region" description="Helical" evidence="1">
    <location>
        <begin position="79"/>
        <end position="96"/>
    </location>
</feature>